<gene>
    <name evidence="2" type="ORF">BINO364_LOCUS4677</name>
</gene>
<evidence type="ECO:0000313" key="3">
    <source>
        <dbReference type="Proteomes" id="UP000838878"/>
    </source>
</evidence>
<feature type="non-terminal residue" evidence="2">
    <location>
        <position position="109"/>
    </location>
</feature>
<feature type="region of interest" description="Disordered" evidence="1">
    <location>
        <begin position="1"/>
        <end position="41"/>
    </location>
</feature>
<name>A0A8J9Y460_9NEOP</name>
<feature type="compositionally biased region" description="Basic and acidic residues" evidence="1">
    <location>
        <begin position="73"/>
        <end position="89"/>
    </location>
</feature>
<dbReference type="OrthoDB" id="7483970at2759"/>
<proteinExistence type="predicted"/>
<sequence>MSGLGARGASVGRHARSALQAATEEGRPGRACPAPHPRATLPPCVRSLAKGLRVSWKSGKAALKFTVVSSECRRKLPREGERRDAEFGRTRAAGAAQSIRPSPLAEQRH</sequence>
<keyword evidence="3" id="KW-1185">Reference proteome</keyword>
<evidence type="ECO:0000256" key="1">
    <source>
        <dbReference type="SAM" id="MobiDB-lite"/>
    </source>
</evidence>
<protein>
    <submittedName>
        <fullName evidence="2">Uncharacterized protein</fullName>
    </submittedName>
</protein>
<organism evidence="2 3">
    <name type="scientific">Brenthis ino</name>
    <name type="common">lesser marbled fritillary</name>
    <dbReference type="NCBI Taxonomy" id="405034"/>
    <lineage>
        <taxon>Eukaryota</taxon>
        <taxon>Metazoa</taxon>
        <taxon>Ecdysozoa</taxon>
        <taxon>Arthropoda</taxon>
        <taxon>Hexapoda</taxon>
        <taxon>Insecta</taxon>
        <taxon>Pterygota</taxon>
        <taxon>Neoptera</taxon>
        <taxon>Endopterygota</taxon>
        <taxon>Lepidoptera</taxon>
        <taxon>Glossata</taxon>
        <taxon>Ditrysia</taxon>
        <taxon>Papilionoidea</taxon>
        <taxon>Nymphalidae</taxon>
        <taxon>Heliconiinae</taxon>
        <taxon>Argynnini</taxon>
        <taxon>Brenthis</taxon>
    </lineage>
</organism>
<accession>A0A8J9Y460</accession>
<feature type="region of interest" description="Disordered" evidence="1">
    <location>
        <begin position="73"/>
        <end position="109"/>
    </location>
</feature>
<dbReference type="EMBL" id="OV170232">
    <property type="protein sequence ID" value="CAH0718149.1"/>
    <property type="molecule type" value="Genomic_DNA"/>
</dbReference>
<evidence type="ECO:0000313" key="2">
    <source>
        <dbReference type="EMBL" id="CAH0718149.1"/>
    </source>
</evidence>
<dbReference type="AlphaFoldDB" id="A0A8J9Y460"/>
<dbReference type="Proteomes" id="UP000838878">
    <property type="component" value="Chromosome 12"/>
</dbReference>
<reference evidence="2" key="1">
    <citation type="submission" date="2021-12" db="EMBL/GenBank/DDBJ databases">
        <authorList>
            <person name="Martin H S."/>
        </authorList>
    </citation>
    <scope>NUCLEOTIDE SEQUENCE</scope>
</reference>